<evidence type="ECO:0000313" key="2">
    <source>
        <dbReference type="EMBL" id="TDC30123.1"/>
    </source>
</evidence>
<evidence type="ECO:0008006" key="4">
    <source>
        <dbReference type="Google" id="ProtNLM"/>
    </source>
</evidence>
<reference evidence="2 3" key="1">
    <citation type="submission" date="2019-03" db="EMBL/GenBank/DDBJ databases">
        <title>Draft genome sequences of novel Actinobacteria.</title>
        <authorList>
            <person name="Sahin N."/>
            <person name="Ay H."/>
            <person name="Saygin H."/>
        </authorList>
    </citation>
    <scope>NUCLEOTIDE SEQUENCE [LARGE SCALE GENOMIC DNA]</scope>
    <source>
        <strain evidence="2 3">JCM 30547</strain>
    </source>
</reference>
<dbReference type="RefSeq" id="WP_132406681.1">
    <property type="nucleotide sequence ID" value="NZ_SMKA01000050.1"/>
</dbReference>
<feature type="chain" id="PRO_5020285694" description="Fibronectin type III domain-containing protein" evidence="1">
    <location>
        <begin position="25"/>
        <end position="429"/>
    </location>
</feature>
<name>A0A4R4Q5I2_9ACTN</name>
<gene>
    <name evidence="2" type="ORF">E1261_14160</name>
</gene>
<accession>A0A4R4Q5I2</accession>
<dbReference type="Proteomes" id="UP000295075">
    <property type="component" value="Unassembled WGS sequence"/>
</dbReference>
<keyword evidence="1" id="KW-0732">Signal</keyword>
<protein>
    <recommendedName>
        <fullName evidence="4">Fibronectin type III domain-containing protein</fullName>
    </recommendedName>
</protein>
<organism evidence="2 3">
    <name type="scientific">Kribbella albertanoniae</name>
    <dbReference type="NCBI Taxonomy" id="1266829"/>
    <lineage>
        <taxon>Bacteria</taxon>
        <taxon>Bacillati</taxon>
        <taxon>Actinomycetota</taxon>
        <taxon>Actinomycetes</taxon>
        <taxon>Propionibacteriales</taxon>
        <taxon>Kribbellaceae</taxon>
        <taxon>Kribbella</taxon>
    </lineage>
</organism>
<sequence length="429" mass="46421">MRKYAVLAASVVLLSGGMIAPAWAERPPEPTGVQVSWAGDQIRVTWLDQGEANVVWGFAAGRETVLARVAAADANEVLVPASSFPASSRAQIMVGAIDAEGNESALRGYSRTFDTLRPARPDMRHPQMRPDSSVELVWAQGTVDDENPGDPLDRTDATWLKATVAGPGTAQQHYPMPLDDNQYFAVPAPPQLSTITISSGNEWGTSAQTGPRVRVGITRVDAPVNPTKVFGAHAVPMATVHRFLCACAEDLNPEIAGVGVDLQARPNSSAPWQVVKSNAGPVNTAIDLSDGLVGSRQYRVWVPENSWYSNVNKQYEVMRPLSTAPRTSLTLSNFVKTGFVPSTAPVSATVKLNVEARPLVDKLAALQRWDGKQWRYVRDIKLIHGAASIPIRAAGRGTTTKYRILVPRIIYKGLPIETTTSKPFTLTVR</sequence>
<evidence type="ECO:0000313" key="3">
    <source>
        <dbReference type="Proteomes" id="UP000295075"/>
    </source>
</evidence>
<feature type="signal peptide" evidence="1">
    <location>
        <begin position="1"/>
        <end position="24"/>
    </location>
</feature>
<comment type="caution">
    <text evidence="2">The sequence shown here is derived from an EMBL/GenBank/DDBJ whole genome shotgun (WGS) entry which is preliminary data.</text>
</comment>
<dbReference type="AlphaFoldDB" id="A0A4R4Q5I2"/>
<proteinExistence type="predicted"/>
<dbReference type="EMBL" id="SMKA01000050">
    <property type="protein sequence ID" value="TDC30123.1"/>
    <property type="molecule type" value="Genomic_DNA"/>
</dbReference>
<dbReference type="OrthoDB" id="3802043at2"/>
<evidence type="ECO:0000256" key="1">
    <source>
        <dbReference type="SAM" id="SignalP"/>
    </source>
</evidence>
<keyword evidence="3" id="KW-1185">Reference proteome</keyword>